<dbReference type="Proteomes" id="UP000320212">
    <property type="component" value="Unassembled WGS sequence"/>
</dbReference>
<dbReference type="EMBL" id="VMTR01000189">
    <property type="protein sequence ID" value="TVT92803.1"/>
    <property type="molecule type" value="Genomic_DNA"/>
</dbReference>
<proteinExistence type="predicted"/>
<dbReference type="AlphaFoldDB" id="A0A558G4V1"/>
<name>A0A558G4V1_HALVO</name>
<protein>
    <submittedName>
        <fullName evidence="1">Uncharacterized protein</fullName>
    </submittedName>
</protein>
<evidence type="ECO:0000313" key="2">
    <source>
        <dbReference type="Proteomes" id="UP000320212"/>
    </source>
</evidence>
<accession>A0A558G4V1</accession>
<comment type="caution">
    <text evidence="1">The sequence shown here is derived from an EMBL/GenBank/DDBJ whole genome shotgun (WGS) entry which is preliminary data.</text>
</comment>
<evidence type="ECO:0000313" key="1">
    <source>
        <dbReference type="EMBL" id="TVT92803.1"/>
    </source>
</evidence>
<sequence>MTDRETPPKRGYRADIGGLSRLVDPNDFRLARQMRIPTATNGVARVSNASRVRGRGRLLEHGFSYRK</sequence>
<gene>
    <name evidence="1" type="ORF">FQA18_16925</name>
</gene>
<organism evidence="1 2">
    <name type="scientific">Haloferax volcanii</name>
    <name type="common">Halobacterium volcanii</name>
    <dbReference type="NCBI Taxonomy" id="2246"/>
    <lineage>
        <taxon>Archaea</taxon>
        <taxon>Methanobacteriati</taxon>
        <taxon>Methanobacteriota</taxon>
        <taxon>Stenosarchaea group</taxon>
        <taxon>Halobacteria</taxon>
        <taxon>Halobacteriales</taxon>
        <taxon>Haloferacaceae</taxon>
        <taxon>Haloferax</taxon>
    </lineage>
</organism>
<reference evidence="1 2" key="1">
    <citation type="submission" date="2019-07" db="EMBL/GenBank/DDBJ databases">
        <title>Draft genome sequence of Haloferax volcanii SS0101, isolated from salt farm in Samut Sakhon, Thailand.</title>
        <authorList>
            <person name="Wanthongcharoen S."/>
            <person name="Yamprayoonswat W."/>
            <person name="Ruangsuj P."/>
            <person name="Thongpramul N."/>
            <person name="Jumpathong W."/>
            <person name="Sittihan S."/>
            <person name="Kanjanavas P."/>
            <person name="Yasawong M."/>
        </authorList>
    </citation>
    <scope>NUCLEOTIDE SEQUENCE [LARGE SCALE GENOMIC DNA]</scope>
    <source>
        <strain evidence="1 2">SS0101</strain>
    </source>
</reference>